<evidence type="ECO:0000313" key="7">
    <source>
        <dbReference type="Proteomes" id="UP000198281"/>
    </source>
</evidence>
<feature type="domain" description="Pirin N-terminal" evidence="4">
    <location>
        <begin position="22"/>
        <end position="127"/>
    </location>
</feature>
<evidence type="ECO:0000259" key="4">
    <source>
        <dbReference type="Pfam" id="PF02678"/>
    </source>
</evidence>
<sequence>MVELPDIEHVIVPPVRDLGDGFMVRRALPSAKKRMVGPMIFFDQMGPATFNAGDGLDVRPHPHIGLSTVTYLFEGEILHRDSVGSVQHIRPGAVNWMTAGSGIVHSERTGDEVRASGGGLYGIQTWVALPTALEETSPTFSHHPAETIPEIEGEGLTLRLIAGATDGIRSPVPAVSDMVYGDLQLAGGARYAFPAEHIERAVYVVAGNISVAGQDGSFGEHELVVFRPGAEIIITANGPTRLMIVGGEPFPEKRYIYWNFVSSSPERLEQAKSDWRERRFAEVPGEVEFIPLPPEPAAKVRYP</sequence>
<feature type="binding site" evidence="2">
    <location>
        <position position="63"/>
    </location>
    <ligand>
        <name>Fe cation</name>
        <dbReference type="ChEBI" id="CHEBI:24875"/>
    </ligand>
</feature>
<accession>A0A239BL30</accession>
<dbReference type="AlphaFoldDB" id="A0A239BL30"/>
<keyword evidence="2" id="KW-0479">Metal-binding</keyword>
<dbReference type="InterPro" id="IPR011051">
    <property type="entry name" value="RmlC_Cupin_sf"/>
</dbReference>
<dbReference type="SUPFAM" id="SSF51182">
    <property type="entry name" value="RmlC-like cupins"/>
    <property type="match status" value="1"/>
</dbReference>
<name>A0A239BL30_9SPHN</name>
<feature type="binding site" evidence="2">
    <location>
        <position position="61"/>
    </location>
    <ligand>
        <name>Fe cation</name>
        <dbReference type="ChEBI" id="CHEBI:24875"/>
    </ligand>
</feature>
<feature type="binding site" evidence="2">
    <location>
        <position position="107"/>
    </location>
    <ligand>
        <name>Fe cation</name>
        <dbReference type="ChEBI" id="CHEBI:24875"/>
    </ligand>
</feature>
<feature type="binding site" evidence="2">
    <location>
        <position position="105"/>
    </location>
    <ligand>
        <name>Fe cation</name>
        <dbReference type="ChEBI" id="CHEBI:24875"/>
    </ligand>
</feature>
<comment type="similarity">
    <text evidence="1 3">Belongs to the pirin family.</text>
</comment>
<dbReference type="Proteomes" id="UP000198281">
    <property type="component" value="Unassembled WGS sequence"/>
</dbReference>
<evidence type="ECO:0000259" key="5">
    <source>
        <dbReference type="Pfam" id="PF05726"/>
    </source>
</evidence>
<reference evidence="7" key="1">
    <citation type="submission" date="2017-06" db="EMBL/GenBank/DDBJ databases">
        <authorList>
            <person name="Varghese N."/>
            <person name="Submissions S."/>
        </authorList>
    </citation>
    <scope>NUCLEOTIDE SEQUENCE [LARGE SCALE GENOMIC DNA]</scope>
    <source>
        <strain evidence="7">LNB2</strain>
    </source>
</reference>
<dbReference type="GO" id="GO:0046872">
    <property type="term" value="F:metal ion binding"/>
    <property type="evidence" value="ECO:0007669"/>
    <property type="project" value="UniProtKB-KW"/>
</dbReference>
<gene>
    <name evidence="6" type="ORF">SAMN06295912_101216</name>
</gene>
<dbReference type="PIRSF" id="PIRSF006232">
    <property type="entry name" value="Pirin"/>
    <property type="match status" value="1"/>
</dbReference>
<dbReference type="Pfam" id="PF05726">
    <property type="entry name" value="Pirin_C"/>
    <property type="match status" value="1"/>
</dbReference>
<proteinExistence type="inferred from homology"/>
<feature type="domain" description="Pirin C-terminal" evidence="5">
    <location>
        <begin position="181"/>
        <end position="280"/>
    </location>
</feature>
<dbReference type="CDD" id="cd02909">
    <property type="entry name" value="cupin_pirin_N"/>
    <property type="match status" value="1"/>
</dbReference>
<evidence type="ECO:0000256" key="3">
    <source>
        <dbReference type="RuleBase" id="RU003457"/>
    </source>
</evidence>
<dbReference type="PANTHER" id="PTHR13903">
    <property type="entry name" value="PIRIN-RELATED"/>
    <property type="match status" value="1"/>
</dbReference>
<dbReference type="InterPro" id="IPR014710">
    <property type="entry name" value="RmlC-like_jellyroll"/>
</dbReference>
<keyword evidence="7" id="KW-1185">Reference proteome</keyword>
<comment type="cofactor">
    <cofactor evidence="2">
        <name>Fe cation</name>
        <dbReference type="ChEBI" id="CHEBI:24875"/>
    </cofactor>
    <text evidence="2">Binds 1 Fe cation per subunit.</text>
</comment>
<dbReference type="RefSeq" id="WP_089217989.1">
    <property type="nucleotide sequence ID" value="NZ_FZOS01000001.1"/>
</dbReference>
<dbReference type="Pfam" id="PF02678">
    <property type="entry name" value="Pirin"/>
    <property type="match status" value="1"/>
</dbReference>
<dbReference type="Gene3D" id="2.60.120.10">
    <property type="entry name" value="Jelly Rolls"/>
    <property type="match status" value="2"/>
</dbReference>
<dbReference type="CDD" id="cd02247">
    <property type="entry name" value="cupin_pirin_C"/>
    <property type="match status" value="1"/>
</dbReference>
<dbReference type="InterPro" id="IPR012093">
    <property type="entry name" value="Pirin"/>
</dbReference>
<dbReference type="PANTHER" id="PTHR13903:SF8">
    <property type="entry name" value="PIRIN"/>
    <property type="match status" value="1"/>
</dbReference>
<dbReference type="InterPro" id="IPR003829">
    <property type="entry name" value="Pirin_N_dom"/>
</dbReference>
<dbReference type="InterPro" id="IPR008778">
    <property type="entry name" value="Pirin_C_dom"/>
</dbReference>
<organism evidence="6 7">
    <name type="scientific">Edaphosphingomonas laterariae</name>
    <dbReference type="NCBI Taxonomy" id="861865"/>
    <lineage>
        <taxon>Bacteria</taxon>
        <taxon>Pseudomonadati</taxon>
        <taxon>Pseudomonadota</taxon>
        <taxon>Alphaproteobacteria</taxon>
        <taxon>Sphingomonadales</taxon>
        <taxon>Rhizorhabdaceae</taxon>
        <taxon>Edaphosphingomonas</taxon>
    </lineage>
</organism>
<evidence type="ECO:0000256" key="2">
    <source>
        <dbReference type="PIRSR" id="PIRSR006232-1"/>
    </source>
</evidence>
<evidence type="ECO:0008006" key="8">
    <source>
        <dbReference type="Google" id="ProtNLM"/>
    </source>
</evidence>
<keyword evidence="2" id="KW-0408">Iron</keyword>
<dbReference type="OrthoDB" id="9780903at2"/>
<dbReference type="EMBL" id="FZOS01000001">
    <property type="protein sequence ID" value="SNS08078.1"/>
    <property type="molecule type" value="Genomic_DNA"/>
</dbReference>
<evidence type="ECO:0000313" key="6">
    <source>
        <dbReference type="EMBL" id="SNS08078.1"/>
    </source>
</evidence>
<evidence type="ECO:0000256" key="1">
    <source>
        <dbReference type="ARBA" id="ARBA00008416"/>
    </source>
</evidence>
<protein>
    <recommendedName>
        <fullName evidence="8">Pirin</fullName>
    </recommendedName>
</protein>